<dbReference type="GO" id="GO:0050311">
    <property type="term" value="F:sulfite reductase (ferredoxin) activity"/>
    <property type="evidence" value="ECO:0007669"/>
    <property type="project" value="UniProtKB-EC"/>
</dbReference>
<feature type="domain" description="Nitrite/Sulfite reductase ferredoxin-like" evidence="9">
    <location>
        <begin position="78"/>
        <end position="139"/>
    </location>
</feature>
<comment type="similarity">
    <text evidence="1">Belongs to the nitrite and sulfite reductase 4Fe-4S domain family.</text>
</comment>
<evidence type="ECO:0000256" key="1">
    <source>
        <dbReference type="ARBA" id="ARBA00010429"/>
    </source>
</evidence>
<dbReference type="InterPro" id="IPR005117">
    <property type="entry name" value="NiRdtase/SiRdtase_haem-b_fer"/>
</dbReference>
<dbReference type="Pfam" id="PF01077">
    <property type="entry name" value="NIR_SIR"/>
    <property type="match status" value="2"/>
</dbReference>
<evidence type="ECO:0000259" key="8">
    <source>
        <dbReference type="Pfam" id="PF01077"/>
    </source>
</evidence>
<keyword evidence="6" id="KW-0408">Iron</keyword>
<dbReference type="Gene3D" id="3.90.480.20">
    <property type="match status" value="1"/>
</dbReference>
<keyword evidence="5 10" id="KW-0560">Oxidoreductase</keyword>
<evidence type="ECO:0000313" key="10">
    <source>
        <dbReference type="EMBL" id="MBB5343246.1"/>
    </source>
</evidence>
<evidence type="ECO:0000256" key="3">
    <source>
        <dbReference type="ARBA" id="ARBA00022617"/>
    </source>
</evidence>
<feature type="domain" description="Nitrite/sulphite reductase 4Fe-4S" evidence="8">
    <location>
        <begin position="148"/>
        <end position="308"/>
    </location>
</feature>
<dbReference type="GO" id="GO:0046872">
    <property type="term" value="F:metal ion binding"/>
    <property type="evidence" value="ECO:0007669"/>
    <property type="project" value="UniProtKB-KW"/>
</dbReference>
<gene>
    <name evidence="10" type="ORF">HDF10_001196</name>
</gene>
<name>A0A7W8N457_9BACT</name>
<dbReference type="InterPro" id="IPR006067">
    <property type="entry name" value="NO2/SO3_Rdtase_4Fe4S_dom"/>
</dbReference>
<dbReference type="AlphaFoldDB" id="A0A7W8N457"/>
<dbReference type="Gene3D" id="3.30.413.10">
    <property type="entry name" value="Sulfite Reductase Hemoprotein, domain 1"/>
    <property type="match status" value="2"/>
</dbReference>
<dbReference type="SUPFAM" id="SSF55124">
    <property type="entry name" value="Nitrite/Sulfite reductase N-terminal domain-like"/>
    <property type="match status" value="2"/>
</dbReference>
<feature type="domain" description="Nitrite/Sulfite reductase ferredoxin-like" evidence="9">
    <location>
        <begin position="333"/>
        <end position="396"/>
    </location>
</feature>
<organism evidence="10 11">
    <name type="scientific">Tunturiibacter lichenicola</name>
    <dbReference type="NCBI Taxonomy" id="2051959"/>
    <lineage>
        <taxon>Bacteria</taxon>
        <taxon>Pseudomonadati</taxon>
        <taxon>Acidobacteriota</taxon>
        <taxon>Terriglobia</taxon>
        <taxon>Terriglobales</taxon>
        <taxon>Acidobacteriaceae</taxon>
        <taxon>Tunturiibacter</taxon>
    </lineage>
</organism>
<dbReference type="GO" id="GO:0051539">
    <property type="term" value="F:4 iron, 4 sulfur cluster binding"/>
    <property type="evidence" value="ECO:0007669"/>
    <property type="project" value="UniProtKB-KW"/>
</dbReference>
<dbReference type="PANTHER" id="PTHR32439">
    <property type="entry name" value="FERREDOXIN--NITRITE REDUCTASE, CHLOROPLASTIC"/>
    <property type="match status" value="1"/>
</dbReference>
<evidence type="ECO:0000256" key="2">
    <source>
        <dbReference type="ARBA" id="ARBA00022485"/>
    </source>
</evidence>
<dbReference type="InterPro" id="IPR051329">
    <property type="entry name" value="NIR_SIR_4Fe-4S"/>
</dbReference>
<keyword evidence="7" id="KW-0411">Iron-sulfur</keyword>
<dbReference type="GO" id="GO:0020037">
    <property type="term" value="F:heme binding"/>
    <property type="evidence" value="ECO:0007669"/>
    <property type="project" value="InterPro"/>
</dbReference>
<dbReference type="InterPro" id="IPR045854">
    <property type="entry name" value="NO2/SO3_Rdtase_4Fe4S_sf"/>
</dbReference>
<evidence type="ECO:0000256" key="5">
    <source>
        <dbReference type="ARBA" id="ARBA00023002"/>
    </source>
</evidence>
<dbReference type="InterPro" id="IPR006066">
    <property type="entry name" value="NO2/SO3_Rdtase_FeS/sirohaem_BS"/>
</dbReference>
<evidence type="ECO:0000256" key="4">
    <source>
        <dbReference type="ARBA" id="ARBA00022723"/>
    </source>
</evidence>
<dbReference type="Proteomes" id="UP000569092">
    <property type="component" value="Unassembled WGS sequence"/>
</dbReference>
<keyword evidence="2" id="KW-0004">4Fe-4S</keyword>
<dbReference type="EC" id="1.8.7.1" evidence="10"/>
<evidence type="ECO:0000259" key="9">
    <source>
        <dbReference type="Pfam" id="PF03460"/>
    </source>
</evidence>
<dbReference type="EMBL" id="JACHDZ010000001">
    <property type="protein sequence ID" value="MBB5343246.1"/>
    <property type="molecule type" value="Genomic_DNA"/>
</dbReference>
<accession>A0A7W8N457</accession>
<dbReference type="InterPro" id="IPR036136">
    <property type="entry name" value="Nit/Sulf_reduc_fer-like_dom_sf"/>
</dbReference>
<dbReference type="PROSITE" id="PS00365">
    <property type="entry name" value="NIR_SIR"/>
    <property type="match status" value="2"/>
</dbReference>
<feature type="domain" description="Nitrite/sulphite reductase 4Fe-4S" evidence="8">
    <location>
        <begin position="410"/>
        <end position="541"/>
    </location>
</feature>
<dbReference type="Pfam" id="PF03460">
    <property type="entry name" value="NIR_SIR_ferr"/>
    <property type="match status" value="2"/>
</dbReference>
<keyword evidence="4" id="KW-0479">Metal-binding</keyword>
<dbReference type="PRINTS" id="PR00397">
    <property type="entry name" value="SIROHAEM"/>
</dbReference>
<evidence type="ECO:0000256" key="6">
    <source>
        <dbReference type="ARBA" id="ARBA00023004"/>
    </source>
</evidence>
<reference evidence="10 11" key="1">
    <citation type="submission" date="2020-08" db="EMBL/GenBank/DDBJ databases">
        <title>Genomic Encyclopedia of Type Strains, Phase IV (KMG-V): Genome sequencing to study the core and pangenomes of soil and plant-associated prokaryotes.</title>
        <authorList>
            <person name="Whitman W."/>
        </authorList>
    </citation>
    <scope>NUCLEOTIDE SEQUENCE [LARGE SCALE GENOMIC DNA]</scope>
    <source>
        <strain evidence="10 11">M8US30</strain>
    </source>
</reference>
<proteinExistence type="inferred from homology"/>
<protein>
    <submittedName>
        <fullName evidence="10">Sulfite reductase (Ferredoxin)</fullName>
        <ecNumber evidence="10">1.8.7.1</ecNumber>
    </submittedName>
</protein>
<keyword evidence="3" id="KW-0349">Heme</keyword>
<dbReference type="SUPFAM" id="SSF56014">
    <property type="entry name" value="Nitrite and sulphite reductase 4Fe-4S domain-like"/>
    <property type="match status" value="2"/>
</dbReference>
<evidence type="ECO:0000256" key="7">
    <source>
        <dbReference type="ARBA" id="ARBA00023014"/>
    </source>
</evidence>
<sequence>MSTPATPVLKETKAQKSERLKLAKNPWEAWEEVRQFAKEGRESVLPEWAGLYFKWWGIYTQGDGVGATGGVGGEGKATEYFMMRIGLPNGILTSAQLRVIADLTKRYARNLADITTRQNIQLHWLTIEALPEVVDALTAVGLSPKGACGDVVRNVTGCPLAGIDGHELVDASPLAVEIAHKLTANPEFYNLPRKFKISVTGCPLWCSYPEINDVALTAIRRTIDGKEEVGYTLRVGGGLSTEPHLAVRIPAFIRQDQAYAAVHATAEIFREQQELRENRTRARIKYLFMRHGWTAESFLEALEAKLGYKLDPSPVTEDVIPDDVYRDHIGVAPQRQAGLSSVGASVLRGRLSGEQLHQLAELADQYAGGELRTTIMQNILIVNVPNEKTTDLVLALNGMELHVDVSAFWRGAIACTGTEFCKLAIAETKGFSKWLVSEMEERLPGFDQQIKLHVTGCTNSCGQHWIADIGLEGKKIKKDGRLVDAFYFCVGGAVGKFARTARPLGYRAAADDVPDAIERLLRRYLEAREPEEDLRAYFARTDDDSLRAQLAGTVIDPVERDAPPVGAGRHAPGE</sequence>
<comment type="caution">
    <text evidence="10">The sequence shown here is derived from an EMBL/GenBank/DDBJ whole genome shotgun (WGS) entry which is preliminary data.</text>
</comment>
<dbReference type="PANTHER" id="PTHR32439:SF0">
    <property type="entry name" value="FERREDOXIN--NITRITE REDUCTASE, CHLOROPLASTIC"/>
    <property type="match status" value="1"/>
</dbReference>
<evidence type="ECO:0000313" key="11">
    <source>
        <dbReference type="Proteomes" id="UP000569092"/>
    </source>
</evidence>